<evidence type="ECO:0000313" key="3">
    <source>
        <dbReference type="Proteomes" id="UP000518300"/>
    </source>
</evidence>
<keyword evidence="3" id="KW-1185">Reference proteome</keyword>
<evidence type="ECO:0000313" key="2">
    <source>
        <dbReference type="EMBL" id="NMO15419.1"/>
    </source>
</evidence>
<protein>
    <recommendedName>
        <fullName evidence="1">DUF6734 domain-containing protein</fullName>
    </recommendedName>
</protein>
<dbReference type="AlphaFoldDB" id="A0A848L9B5"/>
<dbReference type="RefSeq" id="WP_169344713.1">
    <property type="nucleotide sequence ID" value="NZ_JABBJJ010000039.1"/>
</dbReference>
<sequence>MRAVWSFWSKPYWGGRGIPWLYDRAHWLSWILSVQTARRHYPEVALVTDSPGRRVLVEQLGLEFSEVSTELDALEAADSRWWALGKLHAYRAQQKPFVHVDADVFLWKRLPDIVEYAPVFAQSPEPVSGNSVYQAERIRRVLESHGGQVPGEWLWYQSQLSQMAACCGILGGNDVAFLQDYANLAIDVVSHPRNQRGWARVEDLSNHNVLVEQYLLCACAEYQRAWAHAPHRDVYIQYLFPTGAPDNAEEVGYTHLVAGAKKHRQTIERLEEVVRRDYPELYQRCLAYEQSRSEGTAGPS</sequence>
<organism evidence="2 3">
    <name type="scientific">Pyxidicoccus fallax</name>
    <dbReference type="NCBI Taxonomy" id="394095"/>
    <lineage>
        <taxon>Bacteria</taxon>
        <taxon>Pseudomonadati</taxon>
        <taxon>Myxococcota</taxon>
        <taxon>Myxococcia</taxon>
        <taxon>Myxococcales</taxon>
        <taxon>Cystobacterineae</taxon>
        <taxon>Myxococcaceae</taxon>
        <taxon>Pyxidicoccus</taxon>
    </lineage>
</organism>
<feature type="domain" description="DUF6734" evidence="1">
    <location>
        <begin position="1"/>
        <end position="286"/>
    </location>
</feature>
<reference evidence="2 3" key="1">
    <citation type="submission" date="2020-04" db="EMBL/GenBank/DDBJ databases">
        <title>Draft genome of Pyxidicoccus fallax type strain.</title>
        <authorList>
            <person name="Whitworth D.E."/>
        </authorList>
    </citation>
    <scope>NUCLEOTIDE SEQUENCE [LARGE SCALE GENOMIC DNA]</scope>
    <source>
        <strain evidence="2 3">DSM 14698</strain>
    </source>
</reference>
<gene>
    <name evidence="2" type="ORF">HG543_11215</name>
</gene>
<dbReference type="InterPro" id="IPR046621">
    <property type="entry name" value="DUF6734"/>
</dbReference>
<dbReference type="Proteomes" id="UP000518300">
    <property type="component" value="Unassembled WGS sequence"/>
</dbReference>
<dbReference type="Pfam" id="PF20508">
    <property type="entry name" value="DUF6734"/>
    <property type="match status" value="1"/>
</dbReference>
<dbReference type="EMBL" id="JABBJJ010000039">
    <property type="protein sequence ID" value="NMO15419.1"/>
    <property type="molecule type" value="Genomic_DNA"/>
</dbReference>
<name>A0A848L9B5_9BACT</name>
<evidence type="ECO:0000259" key="1">
    <source>
        <dbReference type="Pfam" id="PF20508"/>
    </source>
</evidence>
<accession>A0A848L9B5</accession>
<comment type="caution">
    <text evidence="2">The sequence shown here is derived from an EMBL/GenBank/DDBJ whole genome shotgun (WGS) entry which is preliminary data.</text>
</comment>
<proteinExistence type="predicted"/>